<dbReference type="SFLD" id="SFLDF00288">
    <property type="entry name" value="HemN-like__clustered_with_nucl"/>
    <property type="match status" value="1"/>
</dbReference>
<dbReference type="EMBL" id="AP017312">
    <property type="protein sequence ID" value="BAU27171.1"/>
    <property type="molecule type" value="Genomic_DNA"/>
</dbReference>
<protein>
    <recommendedName>
        <fullName evidence="2 3">Heme chaperone HemW</fullName>
    </recommendedName>
</protein>
<keyword evidence="4" id="KW-0560">Oxidoreductase</keyword>
<dbReference type="GO" id="GO:0046872">
    <property type="term" value="F:metal ion binding"/>
    <property type="evidence" value="ECO:0007669"/>
    <property type="project" value="UniProtKB-UniRule"/>
</dbReference>
<keyword evidence="3" id="KW-0143">Chaperone</keyword>
<keyword evidence="3" id="KW-0349">Heme</keyword>
<dbReference type="InterPro" id="IPR006638">
    <property type="entry name" value="Elp3/MiaA/NifB-like_rSAM"/>
</dbReference>
<dbReference type="OrthoDB" id="9808022at2"/>
<dbReference type="PROSITE" id="PS51918">
    <property type="entry name" value="RADICAL_SAM"/>
    <property type="match status" value="1"/>
</dbReference>
<keyword evidence="3" id="KW-0408">Iron</keyword>
<evidence type="ECO:0000313" key="4">
    <source>
        <dbReference type="EMBL" id="BAU27171.1"/>
    </source>
</evidence>
<evidence type="ECO:0000256" key="1">
    <source>
        <dbReference type="ARBA" id="ARBA00006100"/>
    </source>
</evidence>
<sequence>MTRAVYIHIPFCTNKCYYCDFNSFVTKNPQLVWDYLEALDREMEQTVHDVPPEEIRTIFVGGGTPTFLDAKQMEFFVSSVAKHFPNRSADVEFTMEANPGTTDPEKLAIMRAGGVNRISFGVQSFDDALLARIGRIHDSAQVYRSLAHAREAGFTNLSIDLIFGLPDQTPVLFKKTLDAAFALDLPHFSSYSLKVEENTLFHTLYEKDKLPLPTEEEEVVMYDMLMNEMAAHGYHQYEISNFARPGYESRHNMTYWRNESYYGIGAGAHGYVNGERHVNAGPVQHYIQLAGEQGLPRIEQFAVTQDEQMEDHMIMGLRMMSGVDEAVFSERFGVPLTHVFGDSMADLIEMGLLMRVDGRVCLTKKGIPLGNEVFARFLGLVDKA</sequence>
<keyword evidence="5" id="KW-1185">Reference proteome</keyword>
<accession>A0A0U5C5L8</accession>
<dbReference type="SFLD" id="SFLDG01082">
    <property type="entry name" value="B12-binding_domain_containing"/>
    <property type="match status" value="1"/>
</dbReference>
<dbReference type="SUPFAM" id="SSF102114">
    <property type="entry name" value="Radical SAM enzymes"/>
    <property type="match status" value="1"/>
</dbReference>
<keyword evidence="3" id="KW-0004">4Fe-4S</keyword>
<keyword evidence="3" id="KW-0963">Cytoplasm</keyword>
<keyword evidence="3" id="KW-0479">Metal-binding</keyword>
<gene>
    <name evidence="4" type="primary">hemN</name>
    <name evidence="4" type="ORF">CB4_01340</name>
</gene>
<dbReference type="Pfam" id="PF04055">
    <property type="entry name" value="Radical_SAM"/>
    <property type="match status" value="1"/>
</dbReference>
<reference evidence="4 5" key="1">
    <citation type="submission" date="2015-12" db="EMBL/GenBank/DDBJ databases">
        <title>Genome sequence of Aneurinibacillus soli.</title>
        <authorList>
            <person name="Lee J.S."/>
            <person name="Lee K.C."/>
            <person name="Kim K.K."/>
            <person name="Lee B.W."/>
        </authorList>
    </citation>
    <scope>NUCLEOTIDE SEQUENCE [LARGE SCALE GENOMIC DNA]</scope>
    <source>
        <strain evidence="4 5">CB4</strain>
    </source>
</reference>
<evidence type="ECO:0000256" key="2">
    <source>
        <dbReference type="ARBA" id="ARBA00017228"/>
    </source>
</evidence>
<dbReference type="InterPro" id="IPR010723">
    <property type="entry name" value="HemN_C"/>
</dbReference>
<keyword evidence="3" id="KW-0949">S-adenosyl-L-methionine</keyword>
<dbReference type="SFLD" id="SFLDS00029">
    <property type="entry name" value="Radical_SAM"/>
    <property type="match status" value="1"/>
</dbReference>
<dbReference type="PANTHER" id="PTHR13932">
    <property type="entry name" value="COPROPORPHYRINIGEN III OXIDASE"/>
    <property type="match status" value="1"/>
</dbReference>
<dbReference type="CDD" id="cd01335">
    <property type="entry name" value="Radical_SAM"/>
    <property type="match status" value="1"/>
</dbReference>
<dbReference type="PANTHER" id="PTHR13932:SF5">
    <property type="entry name" value="RADICAL S-ADENOSYL METHIONINE DOMAIN-CONTAINING PROTEIN 1, MITOCHONDRIAL"/>
    <property type="match status" value="1"/>
</dbReference>
<dbReference type="NCBIfam" id="TIGR00539">
    <property type="entry name" value="hemN_rel"/>
    <property type="match status" value="1"/>
</dbReference>
<evidence type="ECO:0000256" key="3">
    <source>
        <dbReference type="RuleBase" id="RU364116"/>
    </source>
</evidence>
<dbReference type="RefSeq" id="WP_096464298.1">
    <property type="nucleotide sequence ID" value="NZ_AP017312.1"/>
</dbReference>
<dbReference type="InterPro" id="IPR023404">
    <property type="entry name" value="rSAM_horseshoe"/>
</dbReference>
<dbReference type="InterPro" id="IPR004559">
    <property type="entry name" value="HemW-like"/>
</dbReference>
<dbReference type="SFLD" id="SFLDG01065">
    <property type="entry name" value="anaerobic_coproporphyrinogen-I"/>
    <property type="match status" value="1"/>
</dbReference>
<comment type="function">
    <text evidence="3">Probably acts as a heme chaperone, transferring heme to an unknown acceptor. Binds one molecule of heme per monomer, possibly covalently. Binds 1 [4Fe-4S] cluster. The cluster is coordinated with 3 cysteines and an exchangeable S-adenosyl-L-methionine.</text>
</comment>
<dbReference type="KEGG" id="asoc:CB4_01340"/>
<dbReference type="AlphaFoldDB" id="A0A0U5C5L8"/>
<dbReference type="InterPro" id="IPR007197">
    <property type="entry name" value="rSAM"/>
</dbReference>
<dbReference type="Proteomes" id="UP000217696">
    <property type="component" value="Chromosome"/>
</dbReference>
<dbReference type="GO" id="GO:0005737">
    <property type="term" value="C:cytoplasm"/>
    <property type="evidence" value="ECO:0007669"/>
    <property type="project" value="UniProtKB-SubCell"/>
</dbReference>
<comment type="similarity">
    <text evidence="1">Belongs to the anaerobic coproporphyrinogen-III oxidase family. HemW subfamily.</text>
</comment>
<dbReference type="InterPro" id="IPR034505">
    <property type="entry name" value="Coproporphyrinogen-III_oxidase"/>
</dbReference>
<organism evidence="4 5">
    <name type="scientific">Aneurinibacillus soli</name>
    <dbReference type="NCBI Taxonomy" id="1500254"/>
    <lineage>
        <taxon>Bacteria</taxon>
        <taxon>Bacillati</taxon>
        <taxon>Bacillota</taxon>
        <taxon>Bacilli</taxon>
        <taxon>Bacillales</taxon>
        <taxon>Paenibacillaceae</taxon>
        <taxon>Aneurinibacillus group</taxon>
        <taxon>Aneurinibacillus</taxon>
    </lineage>
</organism>
<keyword evidence="3" id="KW-0411">Iron-sulfur</keyword>
<dbReference type="Gene3D" id="3.80.30.20">
    <property type="entry name" value="tm_1862 like domain"/>
    <property type="match status" value="1"/>
</dbReference>
<evidence type="ECO:0000313" key="5">
    <source>
        <dbReference type="Proteomes" id="UP000217696"/>
    </source>
</evidence>
<proteinExistence type="inferred from homology"/>
<dbReference type="SMART" id="SM00729">
    <property type="entry name" value="Elp3"/>
    <property type="match status" value="1"/>
</dbReference>
<dbReference type="SFLD" id="SFLDF00562">
    <property type="entry name" value="HemN-like__clustered_with_heat"/>
    <property type="match status" value="1"/>
</dbReference>
<dbReference type="InterPro" id="IPR058240">
    <property type="entry name" value="rSAM_sf"/>
</dbReference>
<dbReference type="GO" id="GO:0006779">
    <property type="term" value="P:porphyrin-containing compound biosynthetic process"/>
    <property type="evidence" value="ECO:0007669"/>
    <property type="project" value="InterPro"/>
</dbReference>
<comment type="subcellular location">
    <subcellularLocation>
        <location evidence="3">Cytoplasm</location>
    </subcellularLocation>
</comment>
<dbReference type="Pfam" id="PF06969">
    <property type="entry name" value="HemN_C"/>
    <property type="match status" value="1"/>
</dbReference>
<dbReference type="GO" id="GO:0004109">
    <property type="term" value="F:coproporphyrinogen oxidase activity"/>
    <property type="evidence" value="ECO:0007669"/>
    <property type="project" value="InterPro"/>
</dbReference>
<name>A0A0U5C5L8_9BACL</name>
<dbReference type="GO" id="GO:0051539">
    <property type="term" value="F:4 iron, 4 sulfur cluster binding"/>
    <property type="evidence" value="ECO:0007669"/>
    <property type="project" value="UniProtKB-UniRule"/>
</dbReference>